<comment type="subcellular location">
    <subcellularLocation>
        <location evidence="2">Cell membrane</location>
        <topology evidence="2">Multi-pass membrane protein</topology>
    </subcellularLocation>
    <subcellularLocation>
        <location evidence="1 16">Nucleus</location>
    </subcellularLocation>
</comment>
<feature type="domain" description="AAA+ ATPase" evidence="19">
    <location>
        <begin position="367"/>
        <end position="518"/>
    </location>
</feature>
<dbReference type="AlphaFoldDB" id="A0ABD2XFH4"/>
<keyword evidence="9 16" id="KW-0547">Nucleotide-binding</keyword>
<dbReference type="SUPFAM" id="SSF52540">
    <property type="entry name" value="P-loop containing nucleoside triphosphate hydrolases"/>
    <property type="match status" value="1"/>
</dbReference>
<evidence type="ECO:0000256" key="17">
    <source>
        <dbReference type="SAM" id="MobiDB-lite"/>
    </source>
</evidence>
<evidence type="ECO:0000313" key="21">
    <source>
        <dbReference type="Proteomes" id="UP001627154"/>
    </source>
</evidence>
<feature type="compositionally biased region" description="Polar residues" evidence="17">
    <location>
        <begin position="29"/>
        <end position="39"/>
    </location>
</feature>
<keyword evidence="15 16" id="KW-0539">Nucleus</keyword>
<proteinExistence type="inferred from homology"/>
<comment type="subunit">
    <text evidence="16">ORC is composed of six subunits.</text>
</comment>
<keyword evidence="12 18" id="KW-1133">Transmembrane helix</keyword>
<evidence type="ECO:0000256" key="2">
    <source>
        <dbReference type="ARBA" id="ARBA00004651"/>
    </source>
</evidence>
<feature type="region of interest" description="Disordered" evidence="17">
    <location>
        <begin position="22"/>
        <end position="52"/>
    </location>
</feature>
<comment type="caution">
    <text evidence="20">The sequence shown here is derived from an EMBL/GenBank/DDBJ whole genome shotgun (WGS) entry which is preliminary data.</text>
</comment>
<name>A0ABD2XFH4_9HYME</name>
<feature type="compositionally biased region" description="Basic and acidic residues" evidence="17">
    <location>
        <begin position="230"/>
        <end position="246"/>
    </location>
</feature>
<evidence type="ECO:0000256" key="10">
    <source>
        <dbReference type="ARBA" id="ARBA00022840"/>
    </source>
</evidence>
<feature type="compositionally biased region" description="Low complexity" evidence="17">
    <location>
        <begin position="252"/>
        <end position="261"/>
    </location>
</feature>
<feature type="transmembrane region" description="Helical" evidence="18">
    <location>
        <begin position="766"/>
        <end position="783"/>
    </location>
</feature>
<keyword evidence="6 18" id="KW-0812">Transmembrane</keyword>
<keyword evidence="7 16" id="KW-0235">DNA replication</keyword>
<evidence type="ECO:0000256" key="8">
    <source>
        <dbReference type="ARBA" id="ARBA00022723"/>
    </source>
</evidence>
<dbReference type="Pfam" id="PF09079">
    <property type="entry name" value="WHD_Cdc6"/>
    <property type="match status" value="1"/>
</dbReference>
<evidence type="ECO:0000256" key="4">
    <source>
        <dbReference type="ARBA" id="ARBA00019081"/>
    </source>
</evidence>
<dbReference type="EMBL" id="JBJJXI010000027">
    <property type="protein sequence ID" value="KAL3404004.1"/>
    <property type="molecule type" value="Genomic_DNA"/>
</dbReference>
<feature type="compositionally biased region" description="Basic and acidic residues" evidence="17">
    <location>
        <begin position="40"/>
        <end position="52"/>
    </location>
</feature>
<evidence type="ECO:0000313" key="20">
    <source>
        <dbReference type="EMBL" id="KAL3404004.1"/>
    </source>
</evidence>
<evidence type="ECO:0000256" key="15">
    <source>
        <dbReference type="ARBA" id="ARBA00023242"/>
    </source>
</evidence>
<evidence type="ECO:0000256" key="14">
    <source>
        <dbReference type="ARBA" id="ARBA00023136"/>
    </source>
</evidence>
<accession>A0ABD2XFH4</accession>
<feature type="transmembrane region" description="Helical" evidence="18">
    <location>
        <begin position="964"/>
        <end position="982"/>
    </location>
</feature>
<dbReference type="GO" id="GO:0005634">
    <property type="term" value="C:nucleus"/>
    <property type="evidence" value="ECO:0007669"/>
    <property type="project" value="UniProtKB-SubCell"/>
</dbReference>
<gene>
    <name evidence="20" type="ORF">TKK_003395</name>
</gene>
<feature type="compositionally biased region" description="Acidic residues" evidence="17">
    <location>
        <begin position="262"/>
        <end position="271"/>
    </location>
</feature>
<dbReference type="FunFam" id="1.10.8.60:FF:000062">
    <property type="entry name" value="Origin recognition complex subunit 1"/>
    <property type="match status" value="1"/>
</dbReference>
<comment type="similarity">
    <text evidence="3 16">Belongs to the ORC1 family.</text>
</comment>
<feature type="transmembrane region" description="Helical" evidence="18">
    <location>
        <begin position="689"/>
        <end position="708"/>
    </location>
</feature>
<keyword evidence="14 18" id="KW-0472">Membrane</keyword>
<dbReference type="Pfam" id="PF00004">
    <property type="entry name" value="AAA"/>
    <property type="match status" value="1"/>
</dbReference>
<feature type="transmembrane region" description="Helical" evidence="18">
    <location>
        <begin position="921"/>
        <end position="943"/>
    </location>
</feature>
<keyword evidence="11" id="KW-0460">Magnesium</keyword>
<organism evidence="20 21">
    <name type="scientific">Trichogramma kaykai</name>
    <dbReference type="NCBI Taxonomy" id="54128"/>
    <lineage>
        <taxon>Eukaryota</taxon>
        <taxon>Metazoa</taxon>
        <taxon>Ecdysozoa</taxon>
        <taxon>Arthropoda</taxon>
        <taxon>Hexapoda</taxon>
        <taxon>Insecta</taxon>
        <taxon>Pterygota</taxon>
        <taxon>Neoptera</taxon>
        <taxon>Endopterygota</taxon>
        <taxon>Hymenoptera</taxon>
        <taxon>Apocrita</taxon>
        <taxon>Proctotrupomorpha</taxon>
        <taxon>Chalcidoidea</taxon>
        <taxon>Trichogrammatidae</taxon>
        <taxon>Trichogramma</taxon>
    </lineage>
</organism>
<dbReference type="InterPro" id="IPR055237">
    <property type="entry name" value="Cdc6_lid"/>
</dbReference>
<dbReference type="Gene3D" id="3.40.50.300">
    <property type="entry name" value="P-loop containing nucleotide triphosphate hydrolases"/>
    <property type="match status" value="1"/>
</dbReference>
<dbReference type="SMART" id="SM00382">
    <property type="entry name" value="AAA"/>
    <property type="match status" value="1"/>
</dbReference>
<feature type="compositionally biased region" description="Basic and acidic residues" evidence="17">
    <location>
        <begin position="141"/>
        <end position="153"/>
    </location>
</feature>
<keyword evidence="13 16" id="KW-0238">DNA-binding</keyword>
<keyword evidence="10 16" id="KW-0067">ATP-binding</keyword>
<feature type="region of interest" description="Disordered" evidence="17">
    <location>
        <begin position="141"/>
        <end position="309"/>
    </location>
</feature>
<dbReference type="GO" id="GO:0003677">
    <property type="term" value="F:DNA binding"/>
    <property type="evidence" value="ECO:0007669"/>
    <property type="project" value="UniProtKB-KW"/>
</dbReference>
<dbReference type="GO" id="GO:0006260">
    <property type="term" value="P:DNA replication"/>
    <property type="evidence" value="ECO:0007669"/>
    <property type="project" value="UniProtKB-KW"/>
</dbReference>
<evidence type="ECO:0000256" key="12">
    <source>
        <dbReference type="ARBA" id="ARBA00022989"/>
    </source>
</evidence>
<keyword evidence="21" id="KW-1185">Reference proteome</keyword>
<reference evidence="20 21" key="1">
    <citation type="journal article" date="2024" name="bioRxiv">
        <title>A reference genome for Trichogramma kaykai: A tiny desert-dwelling parasitoid wasp with competing sex-ratio distorters.</title>
        <authorList>
            <person name="Culotta J."/>
            <person name="Lindsey A.R."/>
        </authorList>
    </citation>
    <scope>NUCLEOTIDE SEQUENCE [LARGE SCALE GENOMIC DNA]</scope>
    <source>
        <strain evidence="20 21">KSX58</strain>
    </source>
</reference>
<dbReference type="InterPro" id="IPR015163">
    <property type="entry name" value="Cdc6_C"/>
</dbReference>
<dbReference type="PANTHER" id="PTHR10763">
    <property type="entry name" value="CELL DIVISION CONTROL PROTEIN 6-RELATED"/>
    <property type="match status" value="1"/>
</dbReference>
<dbReference type="GO" id="GO:0005524">
    <property type="term" value="F:ATP binding"/>
    <property type="evidence" value="ECO:0007669"/>
    <property type="project" value="UniProtKB-KW"/>
</dbReference>
<dbReference type="InterPro" id="IPR027417">
    <property type="entry name" value="P-loop_NTPase"/>
</dbReference>
<keyword evidence="8" id="KW-0479">Metal-binding</keyword>
<protein>
    <recommendedName>
        <fullName evidence="4 16">Origin recognition complex subunit 1</fullName>
    </recommendedName>
</protein>
<dbReference type="PANTHER" id="PTHR10763:SF23">
    <property type="entry name" value="ORIGIN RECOGNITION COMPLEX SUBUNIT 1"/>
    <property type="match status" value="1"/>
</dbReference>
<dbReference type="InterPro" id="IPR013604">
    <property type="entry name" value="7TM_chemorcpt"/>
</dbReference>
<dbReference type="Pfam" id="PF22703">
    <property type="entry name" value="Cdc6_lid"/>
    <property type="match status" value="1"/>
</dbReference>
<evidence type="ECO:0000256" key="9">
    <source>
        <dbReference type="ARBA" id="ARBA00022741"/>
    </source>
</evidence>
<evidence type="ECO:0000256" key="18">
    <source>
        <dbReference type="SAM" id="Phobius"/>
    </source>
</evidence>
<evidence type="ECO:0000256" key="13">
    <source>
        <dbReference type="ARBA" id="ARBA00023125"/>
    </source>
</evidence>
<evidence type="ECO:0000256" key="1">
    <source>
        <dbReference type="ARBA" id="ARBA00004123"/>
    </source>
</evidence>
<dbReference type="InterPro" id="IPR050311">
    <property type="entry name" value="ORC1/CDC6"/>
</dbReference>
<evidence type="ECO:0000259" key="19">
    <source>
        <dbReference type="SMART" id="SM00382"/>
    </source>
</evidence>
<evidence type="ECO:0000256" key="5">
    <source>
        <dbReference type="ARBA" id="ARBA00022475"/>
    </source>
</evidence>
<evidence type="ECO:0000256" key="7">
    <source>
        <dbReference type="ARBA" id="ARBA00022705"/>
    </source>
</evidence>
<evidence type="ECO:0000256" key="6">
    <source>
        <dbReference type="ARBA" id="ARBA00022692"/>
    </source>
</evidence>
<feature type="transmembrane region" description="Helical" evidence="18">
    <location>
        <begin position="728"/>
        <end position="746"/>
    </location>
</feature>
<comment type="function">
    <text evidence="16">Component of the origin recognition complex (ORC) that binds origins of replication. DNA-binding is ATP-dependent, however specific DNA sequences that define origins of replication have not been identified so far. ORC is required to assemble the pre-replication complex necessary to initiate DNA replication.</text>
</comment>
<dbReference type="FunFam" id="3.40.50.300:FF:000199">
    <property type="entry name" value="Origin recognition complex subunit 1"/>
    <property type="match status" value="1"/>
</dbReference>
<dbReference type="InterPro" id="IPR003959">
    <property type="entry name" value="ATPase_AAA_core"/>
</dbReference>
<evidence type="ECO:0000256" key="16">
    <source>
        <dbReference type="RuleBase" id="RU365058"/>
    </source>
</evidence>
<sequence>MVRIIFIIFKIKWKNQLKLHQKKSKSSLVNTPTSSWKLSQKNDSRETKEGNDKSLRVTLRRINKQFYKIIAGFHEDQDNPGLKKIRSTSNCDENILSKMHSFPSSNYSTPTLRNTREKTKVNYNEDYMSELRMQQLEEMYRPVEDKGRKKEQCSETPSRFERKRTQKRPINEKCVENLDYTTNDENDSRRVTRSASVTSKLSQDGLFNCQTPKKNESKDTNSLYSPNKKSRLDKPPVLKERKDNDQNSRTNSEYSESSESSESFEESSDEEYEKKKKTRRNNISKTPSKKDKMQPETPSKTLAKKLSTLAITPSVQRRVSTIIKPSTPLQEARSKLHVSVLPKSLPCRETEFNDIYSFLHARLSDGSGGCIYISGVPGTGKTATVNEVIRCLKKSMTTGKLDDFNFVEINGMKLSKPQQAYVHIWKQLTGNTATWEEAHKLLYNMFTKSNSKRCMTLLLVDELDLLCTKRQDVVYNLLDWPSKTNAKLVVVTIANTMDLPERILMGKVTSRLGLTRLTFPPYNFKQLEEIVISRLKGHNDAFSGDTVQLVARKVAAVSGDARRALDICRRATEVAESNNRENVNMSDVKRALEEMIASPKIQAIKHCSDYEKLFLQAVCAEVNRTGVEEVVFNNVYDQFRTLCTFNGSLSLIHYTQMGNLQNVTISILKLHQALVVRATRSHQSRRMNIPYKAILYLVYYLLKISGVCTMKWQLQKGRNIIRGSKTQVAYNLFVSLTLITIYGLLLSNRPKNFHDDHLVFNRVFDVIHTTLAVSAACFILLVFSRRRSRVASLAGKLCELVVPDDELARDAKILTSIPCSTLLANVLTTRPGADYKVVVYFGLLYSCNLVVTCALLQYSLTLRAIRRVLLRVNSDLESATESSAWAAAPIRRDLSAKLSKSRQLCSDACELAKQLGEFYSLPMLFCITYIFVTLIFFAHFIVRPFVMDEASLSDFKLFHLSLRILHYAVVLILLTKSASLLVKTKKTTSAIVNKSLEHFEENINNHQIVLKLQNLNGRCRYSQMIGAITNYLVIFLQFQRNK</sequence>
<evidence type="ECO:0000256" key="3">
    <source>
        <dbReference type="ARBA" id="ARBA00008398"/>
    </source>
</evidence>
<evidence type="ECO:0000256" key="11">
    <source>
        <dbReference type="ARBA" id="ARBA00022842"/>
    </source>
</evidence>
<dbReference type="InterPro" id="IPR003593">
    <property type="entry name" value="AAA+_ATPase"/>
</dbReference>
<dbReference type="GO" id="GO:0005886">
    <property type="term" value="C:plasma membrane"/>
    <property type="evidence" value="ECO:0007669"/>
    <property type="project" value="UniProtKB-SubCell"/>
</dbReference>
<dbReference type="Gene3D" id="1.10.8.60">
    <property type="match status" value="1"/>
</dbReference>
<keyword evidence="5" id="KW-1003">Cell membrane</keyword>
<dbReference type="Proteomes" id="UP001627154">
    <property type="component" value="Unassembled WGS sequence"/>
</dbReference>
<dbReference type="Pfam" id="PF08395">
    <property type="entry name" value="7tm_7"/>
    <property type="match status" value="1"/>
</dbReference>
<dbReference type="GO" id="GO:0046872">
    <property type="term" value="F:metal ion binding"/>
    <property type="evidence" value="ECO:0007669"/>
    <property type="project" value="UniProtKB-KW"/>
</dbReference>